<organism evidence="1 2">
    <name type="scientific">Streptomyces bungoensis</name>
    <dbReference type="NCBI Taxonomy" id="285568"/>
    <lineage>
        <taxon>Bacteria</taxon>
        <taxon>Bacillati</taxon>
        <taxon>Actinomycetota</taxon>
        <taxon>Actinomycetes</taxon>
        <taxon>Kitasatosporales</taxon>
        <taxon>Streptomycetaceae</taxon>
        <taxon>Streptomyces</taxon>
    </lineage>
</organism>
<dbReference type="OrthoDB" id="5193571at2"/>
<evidence type="ECO:0000313" key="2">
    <source>
        <dbReference type="Proteomes" id="UP000053024"/>
    </source>
</evidence>
<dbReference type="AlphaFoldDB" id="A0A101T3Y5"/>
<dbReference type="EMBL" id="LMWX01000020">
    <property type="protein sequence ID" value="KUN85307.1"/>
    <property type="molecule type" value="Genomic_DNA"/>
</dbReference>
<dbReference type="Proteomes" id="UP000053024">
    <property type="component" value="Unassembled WGS sequence"/>
</dbReference>
<dbReference type="RefSeq" id="WP_061920782.1">
    <property type="nucleotide sequence ID" value="NZ_KQ948855.1"/>
</dbReference>
<reference evidence="1 2" key="1">
    <citation type="submission" date="2015-10" db="EMBL/GenBank/DDBJ databases">
        <title>Draft genome sequence of Streptomyces bungoensis DSM 41781, type strain for the species Streptomyces bungoensis.</title>
        <authorList>
            <person name="Ruckert C."/>
            <person name="Winkler A."/>
            <person name="Kalinowski J."/>
            <person name="Kampfer P."/>
            <person name="Glaeser S."/>
        </authorList>
    </citation>
    <scope>NUCLEOTIDE SEQUENCE [LARGE SCALE GENOMIC DNA]</scope>
    <source>
        <strain evidence="1 2">DSM 41781</strain>
    </source>
</reference>
<keyword evidence="2" id="KW-1185">Reference proteome</keyword>
<dbReference type="STRING" id="285568.AQJ66_14225"/>
<protein>
    <submittedName>
        <fullName evidence="1">Uncharacterized protein</fullName>
    </submittedName>
</protein>
<sequence>MPVRSGWLSPDSQTREDTRLVSLGALTPVSPVATRSGILPGSADGQTRLSGFTVQGVANSMSATVSPGRAIVQGTDAQGAYPVALTESLTLTFADGDAQYDRIDLVVLRIYDDPYDASGRTEGAVEIVRGTPAATPAAPATPALALPLYEARVPKGASAAQAPNWTTALTGRRTTTVALGGILPVTTDTANGAHPGQYRDLSGVLQRWTGSAWADYQPPVAVDSTTTGATAGTDWSVNAYAARRTHGVCSFTLGLTRTGATITATAAGTTNPGNVNDVLIATLPAGWRPAGETYAIATDGFADGAVRIVPDGSVYLITWSTSGVIQTGNSLRLSACFVL</sequence>
<gene>
    <name evidence="1" type="ORF">AQJ66_14225</name>
</gene>
<accession>A0A101T3Y5</accession>
<comment type="caution">
    <text evidence="1">The sequence shown here is derived from an EMBL/GenBank/DDBJ whole genome shotgun (WGS) entry which is preliminary data.</text>
</comment>
<name>A0A101T3Y5_9ACTN</name>
<proteinExistence type="predicted"/>
<evidence type="ECO:0000313" key="1">
    <source>
        <dbReference type="EMBL" id="KUN85307.1"/>
    </source>
</evidence>